<dbReference type="AlphaFoldDB" id="A0A238KW56"/>
<organism evidence="2 3">
    <name type="scientific">Actibacterium lipolyticum</name>
    <dbReference type="NCBI Taxonomy" id="1524263"/>
    <lineage>
        <taxon>Bacteria</taxon>
        <taxon>Pseudomonadati</taxon>
        <taxon>Pseudomonadota</taxon>
        <taxon>Alphaproteobacteria</taxon>
        <taxon>Rhodobacterales</taxon>
        <taxon>Roseobacteraceae</taxon>
        <taxon>Actibacterium</taxon>
    </lineage>
</organism>
<protein>
    <submittedName>
        <fullName evidence="2">Inner membrane protein YbaN</fullName>
    </submittedName>
</protein>
<dbReference type="PANTHER" id="PTHR35813:SF1">
    <property type="entry name" value="INNER MEMBRANE PROTEIN YBAN"/>
    <property type="match status" value="1"/>
</dbReference>
<reference evidence="3" key="1">
    <citation type="submission" date="2017-05" db="EMBL/GenBank/DDBJ databases">
        <authorList>
            <person name="Rodrigo-Torres L."/>
            <person name="Arahal R. D."/>
            <person name="Lucena T."/>
        </authorList>
    </citation>
    <scope>NUCLEOTIDE SEQUENCE [LARGE SCALE GENOMIC DNA]</scope>
    <source>
        <strain evidence="3">CECT 8621</strain>
    </source>
</reference>
<proteinExistence type="predicted"/>
<dbReference type="EMBL" id="FXYE01000002">
    <property type="protein sequence ID" value="SMX47084.1"/>
    <property type="molecule type" value="Genomic_DNA"/>
</dbReference>
<accession>A0A238KW56</accession>
<keyword evidence="1" id="KW-1133">Transmembrane helix</keyword>
<name>A0A238KW56_9RHOB</name>
<dbReference type="RefSeq" id="WP_093968351.1">
    <property type="nucleotide sequence ID" value="NZ_FXYE01000002.1"/>
</dbReference>
<sequence>MRIVWLILGLVAVGLAMIGAVLPLLPTVPFLLLATFFFARSSERLHNWLLTHPTFGPPIIDWQESGAISRRVKWISSASIAAAFGLSLAMGVRPTILMVQAVTLCAVAVFIWTRPEA</sequence>
<keyword evidence="1" id="KW-0472">Membrane</keyword>
<dbReference type="GO" id="GO:0005886">
    <property type="term" value="C:plasma membrane"/>
    <property type="evidence" value="ECO:0007669"/>
    <property type="project" value="TreeGrafter"/>
</dbReference>
<dbReference type="Proteomes" id="UP000202922">
    <property type="component" value="Unassembled WGS sequence"/>
</dbReference>
<feature type="transmembrane region" description="Helical" evidence="1">
    <location>
        <begin position="96"/>
        <end position="113"/>
    </location>
</feature>
<dbReference type="PANTHER" id="PTHR35813">
    <property type="entry name" value="INNER MEMBRANE PROTEIN YBAN"/>
    <property type="match status" value="1"/>
</dbReference>
<gene>
    <name evidence="2" type="primary">ybaN</name>
    <name evidence="2" type="ORF">COL8621_03331</name>
</gene>
<dbReference type="Pfam" id="PF04304">
    <property type="entry name" value="DUF454"/>
    <property type="match status" value="1"/>
</dbReference>
<keyword evidence="3" id="KW-1185">Reference proteome</keyword>
<evidence type="ECO:0000256" key="1">
    <source>
        <dbReference type="SAM" id="Phobius"/>
    </source>
</evidence>
<evidence type="ECO:0000313" key="2">
    <source>
        <dbReference type="EMBL" id="SMX47084.1"/>
    </source>
</evidence>
<evidence type="ECO:0000313" key="3">
    <source>
        <dbReference type="Proteomes" id="UP000202922"/>
    </source>
</evidence>
<feature type="transmembrane region" description="Helical" evidence="1">
    <location>
        <begin position="6"/>
        <end position="39"/>
    </location>
</feature>
<dbReference type="PIRSF" id="PIRSF016789">
    <property type="entry name" value="DUF454"/>
    <property type="match status" value="1"/>
</dbReference>
<dbReference type="InterPro" id="IPR007401">
    <property type="entry name" value="DUF454"/>
</dbReference>
<dbReference type="OrthoDB" id="9816293at2"/>
<keyword evidence="1" id="KW-0812">Transmembrane</keyword>